<feature type="region of interest" description="Disordered" evidence="1">
    <location>
        <begin position="180"/>
        <end position="219"/>
    </location>
</feature>
<reference evidence="2" key="1">
    <citation type="submission" date="2018-02" db="EMBL/GenBank/DDBJ databases">
        <authorList>
            <person name="Cohen D.B."/>
            <person name="Kent A.D."/>
        </authorList>
    </citation>
    <scope>NUCLEOTIDE SEQUENCE</scope>
</reference>
<protein>
    <recommendedName>
        <fullName evidence="3">Protein PHYTOCHROME KINASE SUBSTRATE 4</fullName>
    </recommendedName>
</protein>
<dbReference type="AlphaFoldDB" id="A0A2N9GR07"/>
<organism evidence="2">
    <name type="scientific">Fagus sylvatica</name>
    <name type="common">Beechnut</name>
    <dbReference type="NCBI Taxonomy" id="28930"/>
    <lineage>
        <taxon>Eukaryota</taxon>
        <taxon>Viridiplantae</taxon>
        <taxon>Streptophyta</taxon>
        <taxon>Embryophyta</taxon>
        <taxon>Tracheophyta</taxon>
        <taxon>Spermatophyta</taxon>
        <taxon>Magnoliopsida</taxon>
        <taxon>eudicotyledons</taxon>
        <taxon>Gunneridae</taxon>
        <taxon>Pentapetalae</taxon>
        <taxon>rosids</taxon>
        <taxon>fabids</taxon>
        <taxon>Fagales</taxon>
        <taxon>Fagaceae</taxon>
        <taxon>Fagus</taxon>
    </lineage>
</organism>
<sequence length="481" mass="52767">METCNGSLSQKTYSPRDTDASLCSYKVGGCSSIVEENEISIFDARNYFNESSNMDAEKVKYNINSRVSVSPVVNVNLEHNSERFDHLSAVPNRFSSASSSVDGRNYMARSFHAATPTASSEASWNSQIGLLSNPPCAISVSMRNAHGDQRKTRVAGCSIRWLFSRKCPCSCSGKKSVQVQEKATQPKAPPPPPPAPKPLSHSHCYTSTSTSRGGMNLNSSQDNIRVTPKREWSIHAANFTFPILNQSSSSSSLKLPPRHSLDVFRPSGFTLATSPKSSMIDDDEEVASDASSDLFEIDSFSTTTNQQLRRVSEDSVSSFNTTQLSAEAKPCCLLYTTNSRHSRLISTSIARTETETEWYEPSEASSIDWSVTTAEGIDRPYTSDHDHDTLMIRLEKTKRRSSNSNNMNGLSLNNCGCEKAVSVGPNPVKKGDSSWEEGPPPSPSPSRHVSRIRRPPLANKPPLPTSQSIQLSLPFATFRHT</sequence>
<evidence type="ECO:0000256" key="1">
    <source>
        <dbReference type="SAM" id="MobiDB-lite"/>
    </source>
</evidence>
<proteinExistence type="predicted"/>
<dbReference type="InterPro" id="IPR039615">
    <property type="entry name" value="PKS"/>
</dbReference>
<dbReference type="PANTHER" id="PTHR33781">
    <property type="entry name" value="PROTEIN PHYTOCHROME KINASE SUBSTRATE 1-RELATED"/>
    <property type="match status" value="1"/>
</dbReference>
<evidence type="ECO:0008006" key="3">
    <source>
        <dbReference type="Google" id="ProtNLM"/>
    </source>
</evidence>
<feature type="compositionally biased region" description="Pro residues" evidence="1">
    <location>
        <begin position="187"/>
        <end position="197"/>
    </location>
</feature>
<dbReference type="GO" id="GO:0009638">
    <property type="term" value="P:phototropism"/>
    <property type="evidence" value="ECO:0007669"/>
    <property type="project" value="InterPro"/>
</dbReference>
<evidence type="ECO:0000313" key="2">
    <source>
        <dbReference type="EMBL" id="SPD01898.1"/>
    </source>
</evidence>
<dbReference type="EMBL" id="OIVN01002236">
    <property type="protein sequence ID" value="SPD01898.1"/>
    <property type="molecule type" value="Genomic_DNA"/>
</dbReference>
<gene>
    <name evidence="2" type="ORF">FSB_LOCUS29780</name>
</gene>
<accession>A0A2N9GR07</accession>
<dbReference type="PANTHER" id="PTHR33781:SF1">
    <property type="entry name" value="PROTEIN PHYTOCHROME KINASE SUBSTRATE 4"/>
    <property type="match status" value="1"/>
</dbReference>
<feature type="region of interest" description="Disordered" evidence="1">
    <location>
        <begin position="426"/>
        <end position="481"/>
    </location>
</feature>
<name>A0A2N9GR07_FAGSY</name>